<keyword evidence="2" id="KW-1185">Reference proteome</keyword>
<protein>
    <submittedName>
        <fullName evidence="1">Uncharacterized protein</fullName>
    </submittedName>
</protein>
<reference evidence="1 2" key="1">
    <citation type="journal article" date="2022" name="New Phytol.">
        <title>Ecological generalism drives hyperdiversity of secondary metabolite gene clusters in xylarialean endophytes.</title>
        <authorList>
            <person name="Franco M.E.E."/>
            <person name="Wisecaver J.H."/>
            <person name="Arnold A.E."/>
            <person name="Ju Y.M."/>
            <person name="Slot J.C."/>
            <person name="Ahrendt S."/>
            <person name="Moore L.P."/>
            <person name="Eastman K.E."/>
            <person name="Scott K."/>
            <person name="Konkel Z."/>
            <person name="Mondo S.J."/>
            <person name="Kuo A."/>
            <person name="Hayes R.D."/>
            <person name="Haridas S."/>
            <person name="Andreopoulos B."/>
            <person name="Riley R."/>
            <person name="LaButti K."/>
            <person name="Pangilinan J."/>
            <person name="Lipzen A."/>
            <person name="Amirebrahimi M."/>
            <person name="Yan J."/>
            <person name="Adam C."/>
            <person name="Keymanesh K."/>
            <person name="Ng V."/>
            <person name="Louie K."/>
            <person name="Northen T."/>
            <person name="Drula E."/>
            <person name="Henrissat B."/>
            <person name="Hsieh H.M."/>
            <person name="Youens-Clark K."/>
            <person name="Lutzoni F."/>
            <person name="Miadlikowska J."/>
            <person name="Eastwood D.C."/>
            <person name="Hamelin R.C."/>
            <person name="Grigoriev I.V."/>
            <person name="U'Ren J.M."/>
        </authorList>
    </citation>
    <scope>NUCLEOTIDE SEQUENCE [LARGE SCALE GENOMIC DNA]</scope>
    <source>
        <strain evidence="1 2">ER1909</strain>
    </source>
</reference>
<name>A0ACC0CZE7_9PEZI</name>
<proteinExistence type="predicted"/>
<comment type="caution">
    <text evidence="1">The sequence shown here is derived from an EMBL/GenBank/DDBJ whole genome shotgun (WGS) entry which is preliminary data.</text>
</comment>
<dbReference type="Proteomes" id="UP001497680">
    <property type="component" value="Unassembled WGS sequence"/>
</dbReference>
<evidence type="ECO:0000313" key="1">
    <source>
        <dbReference type="EMBL" id="KAI6085862.1"/>
    </source>
</evidence>
<accession>A0ACC0CZE7</accession>
<sequence>MCTSRFHNYAIGKRPEVALCGFQYVCRSCRPCWGEDRTQSTNRDELGLAPDELEDLEIAEEIFELQSHEAHQRLSQLPDDEVLRVSALLDSLSNLEAAQASRRAENNDICPIAVAHCAKRVKREKRKRKNTVDSLREGKRLKVERIGQLPPEMLSMVWSRCQDSGPRCALDLLVPDWKLCNGENPFSGKAREITQVVTYTRGVDGIASAFSTSFGHDNHIFLPTQSFDDRLLAINTFSHNETVRSFFQDGAQVFQLTQNNLPSNVTGESFATNWRDVFPMRSEHLRSILPFDDEHPGEKRTTPNGQPYIFKLLRHIVVNSPLTLANIDARSMAGPGTTLSDANLEALNNAIDLDRTSHLWLSWSQMPQLESVLLDLRIYSHDVNTDRGFVSKTEIIARAAEMGRHLRLKLLVIAGLQSYCFSTAYKAYKSYTARHVEELDEIDGEPNWVKLFICAVRPGGQLVLVDRPTDDPAPEDCTVTRSYDDDMDTDD</sequence>
<gene>
    <name evidence="1" type="ORF">F4821DRAFT_260557</name>
</gene>
<dbReference type="EMBL" id="MU394321">
    <property type="protein sequence ID" value="KAI6085862.1"/>
    <property type="molecule type" value="Genomic_DNA"/>
</dbReference>
<evidence type="ECO:0000313" key="2">
    <source>
        <dbReference type="Proteomes" id="UP001497680"/>
    </source>
</evidence>
<organism evidence="1 2">
    <name type="scientific">Hypoxylon rubiginosum</name>
    <dbReference type="NCBI Taxonomy" id="110542"/>
    <lineage>
        <taxon>Eukaryota</taxon>
        <taxon>Fungi</taxon>
        <taxon>Dikarya</taxon>
        <taxon>Ascomycota</taxon>
        <taxon>Pezizomycotina</taxon>
        <taxon>Sordariomycetes</taxon>
        <taxon>Xylariomycetidae</taxon>
        <taxon>Xylariales</taxon>
        <taxon>Hypoxylaceae</taxon>
        <taxon>Hypoxylon</taxon>
    </lineage>
</organism>